<evidence type="ECO:0000256" key="7">
    <source>
        <dbReference type="RuleBase" id="RU363032"/>
    </source>
</evidence>
<keyword evidence="3" id="KW-1003">Cell membrane</keyword>
<feature type="transmembrane region" description="Helical" evidence="7">
    <location>
        <begin position="91"/>
        <end position="117"/>
    </location>
</feature>
<evidence type="ECO:0000256" key="2">
    <source>
        <dbReference type="ARBA" id="ARBA00022448"/>
    </source>
</evidence>
<keyword evidence="4 7" id="KW-0812">Transmembrane</keyword>
<dbReference type="Proteomes" id="UP001410795">
    <property type="component" value="Unassembled WGS sequence"/>
</dbReference>
<keyword evidence="2 7" id="KW-0813">Transport</keyword>
<organism evidence="9 10">
    <name type="scientific">Microbacterium marinilacus</name>
    <dbReference type="NCBI Taxonomy" id="415209"/>
    <lineage>
        <taxon>Bacteria</taxon>
        <taxon>Bacillati</taxon>
        <taxon>Actinomycetota</taxon>
        <taxon>Actinomycetes</taxon>
        <taxon>Micrococcales</taxon>
        <taxon>Microbacteriaceae</taxon>
        <taxon>Microbacterium</taxon>
    </lineage>
</organism>
<evidence type="ECO:0000256" key="3">
    <source>
        <dbReference type="ARBA" id="ARBA00022475"/>
    </source>
</evidence>
<comment type="caution">
    <text evidence="9">The sequence shown here is derived from an EMBL/GenBank/DDBJ whole genome shotgun (WGS) entry which is preliminary data.</text>
</comment>
<accession>A0ABP7BQ48</accession>
<proteinExistence type="inferred from homology"/>
<evidence type="ECO:0000313" key="10">
    <source>
        <dbReference type="Proteomes" id="UP001410795"/>
    </source>
</evidence>
<feature type="transmembrane region" description="Helical" evidence="7">
    <location>
        <begin position="150"/>
        <end position="170"/>
    </location>
</feature>
<dbReference type="EMBL" id="BAAAYV010000018">
    <property type="protein sequence ID" value="GAA3664954.1"/>
    <property type="molecule type" value="Genomic_DNA"/>
</dbReference>
<dbReference type="InterPro" id="IPR050366">
    <property type="entry name" value="BP-dependent_transpt_permease"/>
</dbReference>
<sequence length="296" mass="30877">MTAQPLAAETVVVAPTRRPRFRLTGTAVIGAAMIAVVLLIAAVPPLLPGFAPMRQDLGSALLAPFAHPAHPLGTDSLGRDLLDRLSLATSVTLGITLAIVALNAVIGTTIGIVGGYVGGRVESVVSVMSNVTLAMPVVLLLIAICAVLRPSAGLTIAVLGCTWWVGYARVTRNVAASLRRQDFVVSPLTQGGDTAWVLTRHVVPNVWPHTLIIAVTDISTIVLLESSLEYLGLGVQPPIPSWGGMIFDGQKYLGTSPWTVVAPGLVMFLAVAGAQFLSHQFTAEGRGALLRKGGMS</sequence>
<evidence type="ECO:0000256" key="5">
    <source>
        <dbReference type="ARBA" id="ARBA00022989"/>
    </source>
</evidence>
<evidence type="ECO:0000256" key="4">
    <source>
        <dbReference type="ARBA" id="ARBA00022692"/>
    </source>
</evidence>
<dbReference type="PROSITE" id="PS50928">
    <property type="entry name" value="ABC_TM1"/>
    <property type="match status" value="1"/>
</dbReference>
<evidence type="ECO:0000256" key="1">
    <source>
        <dbReference type="ARBA" id="ARBA00004651"/>
    </source>
</evidence>
<dbReference type="Pfam" id="PF00528">
    <property type="entry name" value="BPD_transp_1"/>
    <property type="match status" value="1"/>
</dbReference>
<dbReference type="CDD" id="cd06261">
    <property type="entry name" value="TM_PBP2"/>
    <property type="match status" value="1"/>
</dbReference>
<comment type="similarity">
    <text evidence="7">Belongs to the binding-protein-dependent transport system permease family.</text>
</comment>
<feature type="domain" description="ABC transmembrane type-1" evidence="8">
    <location>
        <begin position="93"/>
        <end position="278"/>
    </location>
</feature>
<evidence type="ECO:0000259" key="8">
    <source>
        <dbReference type="PROSITE" id="PS50928"/>
    </source>
</evidence>
<dbReference type="InterPro" id="IPR035906">
    <property type="entry name" value="MetI-like_sf"/>
</dbReference>
<dbReference type="InterPro" id="IPR000515">
    <property type="entry name" value="MetI-like"/>
</dbReference>
<keyword evidence="6 7" id="KW-0472">Membrane</keyword>
<protein>
    <submittedName>
        <fullName evidence="9">ABC transporter permease</fullName>
    </submittedName>
</protein>
<dbReference type="RefSeq" id="WP_221860906.1">
    <property type="nucleotide sequence ID" value="NZ_BAAAYV010000018.1"/>
</dbReference>
<name>A0ABP7BQ48_9MICO</name>
<comment type="subcellular location">
    <subcellularLocation>
        <location evidence="1 7">Cell membrane</location>
        <topology evidence="1 7">Multi-pass membrane protein</topology>
    </subcellularLocation>
</comment>
<keyword evidence="10" id="KW-1185">Reference proteome</keyword>
<keyword evidence="5 7" id="KW-1133">Transmembrane helix</keyword>
<dbReference type="PANTHER" id="PTHR43386">
    <property type="entry name" value="OLIGOPEPTIDE TRANSPORT SYSTEM PERMEASE PROTEIN APPC"/>
    <property type="match status" value="1"/>
</dbReference>
<evidence type="ECO:0000313" key="9">
    <source>
        <dbReference type="EMBL" id="GAA3664954.1"/>
    </source>
</evidence>
<feature type="transmembrane region" description="Helical" evidence="7">
    <location>
        <begin position="27"/>
        <end position="47"/>
    </location>
</feature>
<reference evidence="10" key="1">
    <citation type="journal article" date="2019" name="Int. J. Syst. Evol. Microbiol.">
        <title>The Global Catalogue of Microorganisms (GCM) 10K type strain sequencing project: providing services to taxonomists for standard genome sequencing and annotation.</title>
        <authorList>
            <consortium name="The Broad Institute Genomics Platform"/>
            <consortium name="The Broad Institute Genome Sequencing Center for Infectious Disease"/>
            <person name="Wu L."/>
            <person name="Ma J."/>
        </authorList>
    </citation>
    <scope>NUCLEOTIDE SEQUENCE [LARGE SCALE GENOMIC DNA]</scope>
    <source>
        <strain evidence="10">JCM 16546</strain>
    </source>
</reference>
<dbReference type="PANTHER" id="PTHR43386:SF1">
    <property type="entry name" value="D,D-DIPEPTIDE TRANSPORT SYSTEM PERMEASE PROTEIN DDPC-RELATED"/>
    <property type="match status" value="1"/>
</dbReference>
<gene>
    <name evidence="9" type="ORF">GCM10022202_28790</name>
</gene>
<dbReference type="SUPFAM" id="SSF161098">
    <property type="entry name" value="MetI-like"/>
    <property type="match status" value="1"/>
</dbReference>
<feature type="transmembrane region" description="Helical" evidence="7">
    <location>
        <begin position="124"/>
        <end position="144"/>
    </location>
</feature>
<dbReference type="Gene3D" id="1.10.3720.10">
    <property type="entry name" value="MetI-like"/>
    <property type="match status" value="1"/>
</dbReference>
<evidence type="ECO:0000256" key="6">
    <source>
        <dbReference type="ARBA" id="ARBA00023136"/>
    </source>
</evidence>